<dbReference type="AlphaFoldDB" id="A0A8C5F7Y6"/>
<feature type="region of interest" description="Disordered" evidence="6">
    <location>
        <begin position="50"/>
        <end position="69"/>
    </location>
</feature>
<dbReference type="KEGG" id="gmh:115541671"/>
<evidence type="ECO:0000256" key="3">
    <source>
        <dbReference type="ARBA" id="ARBA00022989"/>
    </source>
</evidence>
<keyword evidence="2 7" id="KW-0812">Transmembrane</keyword>
<evidence type="ECO:0000313" key="9">
    <source>
        <dbReference type="Ensembl" id="ENSGMOP00000014468.2"/>
    </source>
</evidence>
<dbReference type="Pfam" id="PF06789">
    <property type="entry name" value="MINAR1_C"/>
    <property type="match status" value="1"/>
</dbReference>
<dbReference type="GO" id="GO:0012505">
    <property type="term" value="C:endomembrane system"/>
    <property type="evidence" value="ECO:0007669"/>
    <property type="project" value="UniProtKB-SubCell"/>
</dbReference>
<dbReference type="OMA" id="ATHGMFQ"/>
<dbReference type="PANTHER" id="PTHR31530">
    <property type="entry name" value="MAJOR INTRINSICALLY DISORDERED NOTCH2-BINDING RECEPTOR 1 MINAR1 FAMILY MEMBER"/>
    <property type="match status" value="1"/>
</dbReference>
<keyword evidence="4 7" id="KW-0472">Membrane</keyword>
<dbReference type="PANTHER" id="PTHR31530:SF4">
    <property type="entry name" value="MAJOR INTRINSICALLY DISORDERED NOTCH2-BINDING RECEPTOR 1-LIKE"/>
    <property type="match status" value="1"/>
</dbReference>
<dbReference type="RefSeq" id="XP_030209361.1">
    <property type="nucleotide sequence ID" value="XM_030353501.1"/>
</dbReference>
<sequence>MDVSVLPNSNHPERFLQLDVRKLPISHGVFQVGAAITSQRHWQNRLYTQREQGTVSGRHERSSPSPEGTPVMFADRYMEKHITPVTFNPNVKRNPLYTDARPAEREDPEPFKPSWTIKEYDQRSVHGHLAGSIMGEEKTAKDLDYWLEDLYTPGFDSLLKKKEAEYRRRKLCKIFTFVILLISVIIVVVTVPIVLTKKN</sequence>
<organism evidence="9 10">
    <name type="scientific">Gadus morhua</name>
    <name type="common">Atlantic cod</name>
    <dbReference type="NCBI Taxonomy" id="8049"/>
    <lineage>
        <taxon>Eukaryota</taxon>
        <taxon>Metazoa</taxon>
        <taxon>Chordata</taxon>
        <taxon>Craniata</taxon>
        <taxon>Vertebrata</taxon>
        <taxon>Euteleostomi</taxon>
        <taxon>Actinopterygii</taxon>
        <taxon>Neopterygii</taxon>
        <taxon>Teleostei</taxon>
        <taxon>Neoteleostei</taxon>
        <taxon>Acanthomorphata</taxon>
        <taxon>Zeiogadaria</taxon>
        <taxon>Gadariae</taxon>
        <taxon>Gadiformes</taxon>
        <taxon>Gadoidei</taxon>
        <taxon>Gadidae</taxon>
        <taxon>Gadus</taxon>
    </lineage>
</organism>
<evidence type="ECO:0000313" key="10">
    <source>
        <dbReference type="Proteomes" id="UP000694546"/>
    </source>
</evidence>
<dbReference type="GeneTree" id="ENSGT00530000063851"/>
<dbReference type="GeneID" id="115541671"/>
<reference evidence="9" key="1">
    <citation type="submission" date="2025-08" db="UniProtKB">
        <authorList>
            <consortium name="Ensembl"/>
        </authorList>
    </citation>
    <scope>IDENTIFICATION</scope>
</reference>
<evidence type="ECO:0000256" key="1">
    <source>
        <dbReference type="ARBA" id="ARBA00006410"/>
    </source>
</evidence>
<evidence type="ECO:0000256" key="2">
    <source>
        <dbReference type="ARBA" id="ARBA00022692"/>
    </source>
</evidence>
<proteinExistence type="inferred from homology"/>
<evidence type="ECO:0000256" key="7">
    <source>
        <dbReference type="SAM" id="Phobius"/>
    </source>
</evidence>
<feature type="domain" description="Major intrinsically disordered Notch2-binding receptor 1-like C-terminal" evidence="8">
    <location>
        <begin position="41"/>
        <end position="195"/>
    </location>
</feature>
<evidence type="ECO:0000256" key="4">
    <source>
        <dbReference type="ARBA" id="ARBA00023136"/>
    </source>
</evidence>
<dbReference type="Proteomes" id="UP000694546">
    <property type="component" value="Chromosome 4"/>
</dbReference>
<protein>
    <recommendedName>
        <fullName evidence="8">Major intrinsically disordered Notch2-binding receptor 1-like C-terminal domain-containing protein</fullName>
    </recommendedName>
</protein>
<dbReference type="InterPro" id="IPR009626">
    <property type="entry name" value="MINAR1-like_C"/>
</dbReference>
<gene>
    <name evidence="9" type="primary">minar2</name>
</gene>
<keyword evidence="10" id="KW-1185">Reference proteome</keyword>
<accession>A0A8C5F7Y6</accession>
<feature type="transmembrane region" description="Helical" evidence="7">
    <location>
        <begin position="171"/>
        <end position="195"/>
    </location>
</feature>
<reference evidence="9" key="2">
    <citation type="submission" date="2025-09" db="UniProtKB">
        <authorList>
            <consortium name="Ensembl"/>
        </authorList>
    </citation>
    <scope>IDENTIFICATION</scope>
</reference>
<dbReference type="CTD" id="100127206"/>
<dbReference type="InterPro" id="IPR039706">
    <property type="entry name" value="MINAR1-like"/>
</dbReference>
<evidence type="ECO:0000256" key="5">
    <source>
        <dbReference type="ARBA" id="ARBA00037847"/>
    </source>
</evidence>
<dbReference type="OrthoDB" id="8920945at2759"/>
<comment type="similarity">
    <text evidence="1">Belongs to the MINAR family.</text>
</comment>
<dbReference type="Ensembl" id="ENSGMOT00000014842.2">
    <property type="protein sequence ID" value="ENSGMOP00000014468.2"/>
    <property type="gene ID" value="ENSGMOG00000013540.2"/>
</dbReference>
<evidence type="ECO:0000259" key="8">
    <source>
        <dbReference type="Pfam" id="PF06789"/>
    </source>
</evidence>
<name>A0A8C5F7Y6_GADMO</name>
<evidence type="ECO:0000256" key="6">
    <source>
        <dbReference type="SAM" id="MobiDB-lite"/>
    </source>
</evidence>
<keyword evidence="3 7" id="KW-1133">Transmembrane helix</keyword>
<comment type="subcellular location">
    <subcellularLocation>
        <location evidence="5">Endomembrane system</location>
        <topology evidence="5">Single-pass membrane protein</topology>
    </subcellularLocation>
</comment>